<evidence type="ECO:0000313" key="3">
    <source>
        <dbReference type="Proteomes" id="UP001521222"/>
    </source>
</evidence>
<dbReference type="Proteomes" id="UP001521222">
    <property type="component" value="Unassembled WGS sequence"/>
</dbReference>
<evidence type="ECO:0000313" key="2">
    <source>
        <dbReference type="EMBL" id="KAL1592895.1"/>
    </source>
</evidence>
<reference evidence="2 3" key="1">
    <citation type="submission" date="2024-02" db="EMBL/GenBank/DDBJ databases">
        <title>De novo assembly and annotation of 12 fungi associated with fruit tree decline syndrome in Ontario, Canada.</title>
        <authorList>
            <person name="Sulman M."/>
            <person name="Ellouze W."/>
            <person name="Ilyukhin E."/>
        </authorList>
    </citation>
    <scope>NUCLEOTIDE SEQUENCE [LARGE SCALE GENOMIC DNA]</scope>
    <source>
        <strain evidence="2 3">M97-236</strain>
    </source>
</reference>
<gene>
    <name evidence="2" type="ORF">SLS59_009537</name>
</gene>
<evidence type="ECO:0000256" key="1">
    <source>
        <dbReference type="SAM" id="MobiDB-lite"/>
    </source>
</evidence>
<feature type="compositionally biased region" description="Basic residues" evidence="1">
    <location>
        <begin position="185"/>
        <end position="196"/>
    </location>
</feature>
<comment type="caution">
    <text evidence="2">The sequence shown here is derived from an EMBL/GenBank/DDBJ whole genome shotgun (WGS) entry which is preliminary data.</text>
</comment>
<name>A0ABR3QL62_9PLEO</name>
<keyword evidence="3" id="KW-1185">Reference proteome</keyword>
<dbReference type="EMBL" id="JAKIXB020000044">
    <property type="protein sequence ID" value="KAL1592895.1"/>
    <property type="molecule type" value="Genomic_DNA"/>
</dbReference>
<proteinExistence type="predicted"/>
<sequence>MRGNTIRPGHRWPADKPDVRHMSLADRQQLEGDSPLAIIAGNQYVCALPIKVFRAMSKLEDEIDMDHRNGPAFFLPDIEGWPIQEIIAWIQQLVKKEGYAHLDIMRDNNGELCSRWKKNDPLLQHLGARLGRMMRCENPKEMSPWLEEFVEGHPWLKRWNVEELDRQDSLTQVEDQRDAKVEKKSRSRRTRRSRKN</sequence>
<feature type="region of interest" description="Disordered" evidence="1">
    <location>
        <begin position="168"/>
        <end position="196"/>
    </location>
</feature>
<feature type="compositionally biased region" description="Basic and acidic residues" evidence="1">
    <location>
        <begin position="168"/>
        <end position="184"/>
    </location>
</feature>
<organism evidence="2 3">
    <name type="scientific">Nothophoma quercina</name>
    <dbReference type="NCBI Taxonomy" id="749835"/>
    <lineage>
        <taxon>Eukaryota</taxon>
        <taxon>Fungi</taxon>
        <taxon>Dikarya</taxon>
        <taxon>Ascomycota</taxon>
        <taxon>Pezizomycotina</taxon>
        <taxon>Dothideomycetes</taxon>
        <taxon>Pleosporomycetidae</taxon>
        <taxon>Pleosporales</taxon>
        <taxon>Pleosporineae</taxon>
        <taxon>Didymellaceae</taxon>
        <taxon>Nothophoma</taxon>
    </lineage>
</organism>
<protein>
    <submittedName>
        <fullName evidence="2">Uncharacterized protein</fullName>
    </submittedName>
</protein>
<accession>A0ABR3QL62</accession>